<name>A0A0W0WZE6_9GAMM</name>
<reference evidence="2 3" key="1">
    <citation type="submission" date="2015-11" db="EMBL/GenBank/DDBJ databases">
        <title>Genomic analysis of 38 Legionella species identifies large and diverse effector repertoires.</title>
        <authorList>
            <person name="Burstein D."/>
            <person name="Amaro F."/>
            <person name="Zusman T."/>
            <person name="Lifshitz Z."/>
            <person name="Cohen O."/>
            <person name="Gilbert J.A."/>
            <person name="Pupko T."/>
            <person name="Shuman H.A."/>
            <person name="Segal G."/>
        </authorList>
    </citation>
    <scope>NUCLEOTIDE SEQUENCE [LARGE SCALE GENOMIC DNA]</scope>
    <source>
        <strain evidence="2 3">ATCC 49506</strain>
    </source>
</reference>
<sequence length="808" mass="90844">MQEKTPLSSTSSTARQFRAKKATSLVEYGYTQSQSMQLTRWYKKEIFLSYHNQLQPHLSPEVIFKIAMLRGGQKRLDFLVEQQKSQDLSDILSIENLATILSHSEGLVNFEKVNLRNPQIKNHRLTAEHLIKFLTFRQGSTYLLEFLELDLGHPAFTALDLSVDTLVTILVSDGGKEKLASLLALDLDSERIKAWLPKKQYFLSVLNRPQGEKNLNALLDFDFQSPKVLAWGGLSANEAIKLASHIYGYKNLKIFLQYEPSDFKDFQLDKTQLINLISHHYGYLNAETLLKFDLHQRVMQELKLSPTDLVNVASHLGGARNLTCLANLSKDYLDSLGVERQMVVDLLNCNHGYKKINNFLAELAAQKSSEQKTSGQNKFLLSPEEKHQLSRHNGGEKICKYIENISTDDERLKELDLNLTDLFEVAKCSGGISNLNALFTVKKEELEQWGIEKEALKQIIGHIGGAKCLESLRRAYSTGFIANSVFEMNQVIRILSRPGSSTTFNFVVEKAAALKLQKSDTNRIIALIAKHSRKVREYLDRCITSQESFANWDKQHASEMTPKQETPFTRQASIKRRAENEGQSARSKKRQKRTEQDSLPTTIDCSTEKSSEEASINPELTTAPSDAQAPSPNNDNSITMADLSDEDLTGIDLEEAIIPPELTAAPTYSQILPPNGSITMTDQPGEDLTESRLEEAIIPLELTTGPSYSQTPPPNGSNITMTDQPDEDFNVFIESVMNNNWTLADIPELNPQSESFVDLLITNDWVPPPYPNTFFKAAPQPPSSAKSGESETELHEFDMEGFEAPYTR</sequence>
<feature type="compositionally biased region" description="Basic and acidic residues" evidence="1">
    <location>
        <begin position="788"/>
        <end position="798"/>
    </location>
</feature>
<feature type="compositionally biased region" description="Polar residues" evidence="1">
    <location>
        <begin position="618"/>
        <end position="639"/>
    </location>
</feature>
<dbReference type="PATRIC" id="fig|45070.6.peg.656"/>
<dbReference type="RefSeq" id="WP_058503692.1">
    <property type="nucleotide sequence ID" value="NZ_CAAAIF010000021.1"/>
</dbReference>
<dbReference type="EMBL" id="LNYO01000010">
    <property type="protein sequence ID" value="KTD37687.1"/>
    <property type="molecule type" value="Genomic_DNA"/>
</dbReference>
<organism evidence="2 3">
    <name type="scientific">Legionella nautarum</name>
    <dbReference type="NCBI Taxonomy" id="45070"/>
    <lineage>
        <taxon>Bacteria</taxon>
        <taxon>Pseudomonadati</taxon>
        <taxon>Pseudomonadota</taxon>
        <taxon>Gammaproteobacteria</taxon>
        <taxon>Legionellales</taxon>
        <taxon>Legionellaceae</taxon>
        <taxon>Legionella</taxon>
    </lineage>
</organism>
<feature type="compositionally biased region" description="Polar residues" evidence="1">
    <location>
        <begin position="704"/>
        <end position="723"/>
    </location>
</feature>
<dbReference type="Gene3D" id="6.10.140.500">
    <property type="match status" value="1"/>
</dbReference>
<comment type="caution">
    <text evidence="2">The sequence shown here is derived from an EMBL/GenBank/DDBJ whole genome shotgun (WGS) entry which is preliminary data.</text>
</comment>
<proteinExistence type="predicted"/>
<protein>
    <submittedName>
        <fullName evidence="2">Avirulence protein AvrBs3</fullName>
    </submittedName>
</protein>
<dbReference type="AlphaFoldDB" id="A0A0W0WZE6"/>
<feature type="region of interest" description="Disordered" evidence="1">
    <location>
        <begin position="555"/>
        <end position="640"/>
    </location>
</feature>
<feature type="compositionally biased region" description="Polar residues" evidence="1">
    <location>
        <begin position="561"/>
        <end position="572"/>
    </location>
</feature>
<keyword evidence="3" id="KW-1185">Reference proteome</keyword>
<dbReference type="Proteomes" id="UP000054725">
    <property type="component" value="Unassembled WGS sequence"/>
</dbReference>
<dbReference type="STRING" id="45070.Lnau_0618"/>
<evidence type="ECO:0000256" key="1">
    <source>
        <dbReference type="SAM" id="MobiDB-lite"/>
    </source>
</evidence>
<evidence type="ECO:0000313" key="2">
    <source>
        <dbReference type="EMBL" id="KTD37687.1"/>
    </source>
</evidence>
<evidence type="ECO:0000313" key="3">
    <source>
        <dbReference type="Proteomes" id="UP000054725"/>
    </source>
</evidence>
<accession>A0A0W0WZE6</accession>
<gene>
    <name evidence="2" type="primary">avrBs3</name>
    <name evidence="2" type="ORF">Lnau_0618</name>
</gene>
<feature type="region of interest" description="Disordered" evidence="1">
    <location>
        <begin position="772"/>
        <end position="808"/>
    </location>
</feature>
<feature type="region of interest" description="Disordered" evidence="1">
    <location>
        <begin position="703"/>
        <end position="723"/>
    </location>
</feature>